<dbReference type="GO" id="GO:0005524">
    <property type="term" value="F:ATP binding"/>
    <property type="evidence" value="ECO:0007669"/>
    <property type="project" value="UniProtKB-KW"/>
</dbReference>
<dbReference type="GO" id="GO:0004708">
    <property type="term" value="F:MAP kinase kinase activity"/>
    <property type="evidence" value="ECO:0007669"/>
    <property type="project" value="UniProtKB-EC"/>
</dbReference>
<evidence type="ECO:0000256" key="5">
    <source>
        <dbReference type="ARBA" id="ARBA00038035"/>
    </source>
</evidence>
<dbReference type="AlphaFoldDB" id="A0A8S2TN18"/>
<dbReference type="PROSITE" id="PS50011">
    <property type="entry name" value="PROTEIN_KINASE_DOM"/>
    <property type="match status" value="1"/>
</dbReference>
<evidence type="ECO:0000256" key="3">
    <source>
        <dbReference type="ARBA" id="ARBA00022777"/>
    </source>
</evidence>
<dbReference type="PANTHER" id="PTHR48013">
    <property type="entry name" value="DUAL SPECIFICITY MITOGEN-ACTIVATED PROTEIN KINASE KINASE 5-RELATED"/>
    <property type="match status" value="1"/>
</dbReference>
<feature type="domain" description="Protein kinase" evidence="10">
    <location>
        <begin position="1"/>
        <end position="298"/>
    </location>
</feature>
<evidence type="ECO:0000256" key="8">
    <source>
        <dbReference type="ARBA" id="ARBA00049299"/>
    </source>
</evidence>
<dbReference type="InterPro" id="IPR000719">
    <property type="entry name" value="Prot_kinase_dom"/>
</dbReference>
<dbReference type="SUPFAM" id="SSF56112">
    <property type="entry name" value="Protein kinase-like (PK-like)"/>
    <property type="match status" value="1"/>
</dbReference>
<gene>
    <name evidence="11" type="ORF">GIL414_LOCUS25642</name>
</gene>
<dbReference type="SMART" id="SM00220">
    <property type="entry name" value="S_TKc"/>
    <property type="match status" value="1"/>
</dbReference>
<evidence type="ECO:0000256" key="4">
    <source>
        <dbReference type="ARBA" id="ARBA00022840"/>
    </source>
</evidence>
<dbReference type="InterPro" id="IPR011009">
    <property type="entry name" value="Kinase-like_dom_sf"/>
</dbReference>
<dbReference type="InterPro" id="IPR008271">
    <property type="entry name" value="Ser/Thr_kinase_AS"/>
</dbReference>
<keyword evidence="1" id="KW-0808">Transferase</keyword>
<dbReference type="Pfam" id="PF00069">
    <property type="entry name" value="Pkinase"/>
    <property type="match status" value="1"/>
</dbReference>
<dbReference type="EC" id="2.7.12.2" evidence="6"/>
<evidence type="ECO:0000256" key="2">
    <source>
        <dbReference type="ARBA" id="ARBA00022741"/>
    </source>
</evidence>
<evidence type="ECO:0000256" key="7">
    <source>
        <dbReference type="ARBA" id="ARBA00049014"/>
    </source>
</evidence>
<reference evidence="11" key="1">
    <citation type="submission" date="2021-02" db="EMBL/GenBank/DDBJ databases">
        <authorList>
            <person name="Nowell W R."/>
        </authorList>
    </citation>
    <scope>NUCLEOTIDE SEQUENCE</scope>
</reference>
<evidence type="ECO:0000313" key="11">
    <source>
        <dbReference type="EMBL" id="CAF4296509.1"/>
    </source>
</evidence>
<keyword evidence="3" id="KW-0418">Kinase</keyword>
<evidence type="ECO:0000256" key="9">
    <source>
        <dbReference type="ARBA" id="ARBA00051693"/>
    </source>
</evidence>
<dbReference type="EMBL" id="CAJOBJ010035366">
    <property type="protein sequence ID" value="CAF4296509.1"/>
    <property type="molecule type" value="Genomic_DNA"/>
</dbReference>
<feature type="non-terminal residue" evidence="11">
    <location>
        <position position="1"/>
    </location>
</feature>
<keyword evidence="4" id="KW-0067">ATP-binding</keyword>
<comment type="caution">
    <text evidence="11">The sequence shown here is derived from an EMBL/GenBank/DDBJ whole genome shotgun (WGS) entry which is preliminary data.</text>
</comment>
<comment type="similarity">
    <text evidence="5">Belongs to the protein kinase superfamily. STE Ser/Thr protein kinase family. MAP kinase kinase subfamily.</text>
</comment>
<dbReference type="Gene3D" id="1.10.510.10">
    <property type="entry name" value="Transferase(Phosphotransferase) domain 1"/>
    <property type="match status" value="1"/>
</dbReference>
<evidence type="ECO:0000259" key="10">
    <source>
        <dbReference type="PROSITE" id="PS50011"/>
    </source>
</evidence>
<dbReference type="Gene3D" id="3.30.200.20">
    <property type="entry name" value="Phosphorylase Kinase, domain 1"/>
    <property type="match status" value="1"/>
</dbReference>
<evidence type="ECO:0000313" key="12">
    <source>
        <dbReference type="Proteomes" id="UP000681720"/>
    </source>
</evidence>
<dbReference type="PROSITE" id="PS00108">
    <property type="entry name" value="PROTEIN_KINASE_ST"/>
    <property type="match status" value="1"/>
</dbReference>
<evidence type="ECO:0000256" key="1">
    <source>
        <dbReference type="ARBA" id="ARBA00022679"/>
    </source>
</evidence>
<organism evidence="11 12">
    <name type="scientific">Rotaria magnacalcarata</name>
    <dbReference type="NCBI Taxonomy" id="392030"/>
    <lineage>
        <taxon>Eukaryota</taxon>
        <taxon>Metazoa</taxon>
        <taxon>Spiralia</taxon>
        <taxon>Gnathifera</taxon>
        <taxon>Rotifera</taxon>
        <taxon>Eurotatoria</taxon>
        <taxon>Bdelloidea</taxon>
        <taxon>Philodinida</taxon>
        <taxon>Philodinidae</taxon>
        <taxon>Rotaria</taxon>
    </lineage>
</organism>
<dbReference type="Proteomes" id="UP000681720">
    <property type="component" value="Unassembled WGS sequence"/>
</dbReference>
<keyword evidence="2" id="KW-0547">Nucleotide-binding</keyword>
<comment type="catalytic activity">
    <reaction evidence="7">
        <text>L-seryl-[protein] + ATP = O-phospho-L-seryl-[protein] + ADP + H(+)</text>
        <dbReference type="Rhea" id="RHEA:17989"/>
        <dbReference type="Rhea" id="RHEA-COMP:9863"/>
        <dbReference type="Rhea" id="RHEA-COMP:11604"/>
        <dbReference type="ChEBI" id="CHEBI:15378"/>
        <dbReference type="ChEBI" id="CHEBI:29999"/>
        <dbReference type="ChEBI" id="CHEBI:30616"/>
        <dbReference type="ChEBI" id="CHEBI:83421"/>
        <dbReference type="ChEBI" id="CHEBI:456216"/>
        <dbReference type="EC" id="2.7.12.2"/>
    </reaction>
</comment>
<name>A0A8S2TN18_9BILA</name>
<dbReference type="PANTHER" id="PTHR48013:SF9">
    <property type="entry name" value="DUAL SPECIFICITY MITOGEN-ACTIVATED PROTEIN KINASE KINASE 5"/>
    <property type="match status" value="1"/>
</dbReference>
<protein>
    <recommendedName>
        <fullName evidence="6">mitogen-activated protein kinase kinase</fullName>
        <ecNumber evidence="6">2.7.12.2</ecNumber>
    </recommendedName>
</protein>
<sequence>SLINDHIDVSNTVQLLASGIGTELEKVSVKASTRKKKKKGTAYTIVIEEESTPCCFESLKNPALLKYKNQITEATAEDLELVRFIDKGNFGSVDHVRINNDSDFQIAVKRISLSTNEERACVTKAELTVMQDICTGHCPYLIEYYGAMIDTITSALEFLAVKDYLHRDIKPDNILVNDSGVFKLNDYGTCCRMNSTENVPIGTIAYFPPEVVRNPPAPSSTQSDMWALGISVVETILGQHPCPISNDIDRALLLTKWNRDILEGMIFDDIRKLILQLLKTEPEERPGSYTEILQMSFIQTVRMKPTFEENLFIFNIIQIIRHSENGN</sequence>
<accession>A0A8S2TN18</accession>
<comment type="catalytic activity">
    <reaction evidence="8">
        <text>L-threonyl-[protein] + ATP = O-phospho-L-threonyl-[protein] + ADP + H(+)</text>
        <dbReference type="Rhea" id="RHEA:46608"/>
        <dbReference type="Rhea" id="RHEA-COMP:11060"/>
        <dbReference type="Rhea" id="RHEA-COMP:11605"/>
        <dbReference type="ChEBI" id="CHEBI:15378"/>
        <dbReference type="ChEBI" id="CHEBI:30013"/>
        <dbReference type="ChEBI" id="CHEBI:30616"/>
        <dbReference type="ChEBI" id="CHEBI:61977"/>
        <dbReference type="ChEBI" id="CHEBI:456216"/>
        <dbReference type="EC" id="2.7.12.2"/>
    </reaction>
</comment>
<comment type="catalytic activity">
    <reaction evidence="9">
        <text>L-tyrosyl-[protein] + ATP = O-phospho-L-tyrosyl-[protein] + ADP + H(+)</text>
        <dbReference type="Rhea" id="RHEA:10596"/>
        <dbReference type="Rhea" id="RHEA-COMP:10136"/>
        <dbReference type="Rhea" id="RHEA-COMP:20101"/>
        <dbReference type="ChEBI" id="CHEBI:15378"/>
        <dbReference type="ChEBI" id="CHEBI:30616"/>
        <dbReference type="ChEBI" id="CHEBI:46858"/>
        <dbReference type="ChEBI" id="CHEBI:61978"/>
        <dbReference type="ChEBI" id="CHEBI:456216"/>
        <dbReference type="EC" id="2.7.12.2"/>
    </reaction>
</comment>
<evidence type="ECO:0000256" key="6">
    <source>
        <dbReference type="ARBA" id="ARBA00038999"/>
    </source>
</evidence>
<proteinExistence type="inferred from homology"/>